<gene>
    <name evidence="6" type="primary">C15H1orf174</name>
</gene>
<name>A0A6P8NR92_GEOSA</name>
<dbReference type="PANTHER" id="PTHR28491">
    <property type="entry name" value="UPF0688 PROTEIN C1ORF174"/>
    <property type="match status" value="1"/>
</dbReference>
<proteinExistence type="inferred from homology"/>
<dbReference type="InterPro" id="IPR031530">
    <property type="entry name" value="UPF0688"/>
</dbReference>
<evidence type="ECO:0000313" key="6">
    <source>
        <dbReference type="RefSeq" id="XP_033778827.1"/>
    </source>
</evidence>
<dbReference type="OrthoDB" id="8730115at2759"/>
<keyword evidence="3" id="KW-0539">Nucleus</keyword>
<dbReference type="GO" id="GO:0005634">
    <property type="term" value="C:nucleus"/>
    <property type="evidence" value="ECO:0007669"/>
    <property type="project" value="UniProtKB-SubCell"/>
</dbReference>
<evidence type="ECO:0000313" key="5">
    <source>
        <dbReference type="Proteomes" id="UP000515159"/>
    </source>
</evidence>
<dbReference type="AlphaFoldDB" id="A0A6P8NR92"/>
<reference evidence="6" key="1">
    <citation type="submission" date="2025-08" db="UniProtKB">
        <authorList>
            <consortium name="RefSeq"/>
        </authorList>
    </citation>
    <scope>IDENTIFICATION</scope>
</reference>
<organism evidence="5 6">
    <name type="scientific">Geotrypetes seraphini</name>
    <name type="common">Gaboon caecilian</name>
    <name type="synonym">Caecilia seraphini</name>
    <dbReference type="NCBI Taxonomy" id="260995"/>
    <lineage>
        <taxon>Eukaryota</taxon>
        <taxon>Metazoa</taxon>
        <taxon>Chordata</taxon>
        <taxon>Craniata</taxon>
        <taxon>Vertebrata</taxon>
        <taxon>Euteleostomi</taxon>
        <taxon>Amphibia</taxon>
        <taxon>Gymnophiona</taxon>
        <taxon>Geotrypetes</taxon>
    </lineage>
</organism>
<keyword evidence="5" id="KW-1185">Reference proteome</keyword>
<dbReference type="CTD" id="121288535"/>
<feature type="region of interest" description="Disordered" evidence="4">
    <location>
        <begin position="1"/>
        <end position="30"/>
    </location>
</feature>
<feature type="region of interest" description="Disordered" evidence="4">
    <location>
        <begin position="73"/>
        <end position="115"/>
    </location>
</feature>
<evidence type="ECO:0000256" key="2">
    <source>
        <dbReference type="ARBA" id="ARBA00006634"/>
    </source>
</evidence>
<dbReference type="PANTHER" id="PTHR28491:SF1">
    <property type="entry name" value="UPF0688 PROTEIN C1ORF174"/>
    <property type="match status" value="1"/>
</dbReference>
<evidence type="ECO:0000256" key="3">
    <source>
        <dbReference type="ARBA" id="ARBA00023242"/>
    </source>
</evidence>
<protein>
    <submittedName>
        <fullName evidence="6">UPF0688 protein C1orf174 homolog</fullName>
    </submittedName>
</protein>
<dbReference type="GeneID" id="117349447"/>
<feature type="compositionally biased region" description="Polar residues" evidence="4">
    <location>
        <begin position="103"/>
        <end position="115"/>
    </location>
</feature>
<dbReference type="RefSeq" id="XP_033778827.1">
    <property type="nucleotide sequence ID" value="XM_033922936.1"/>
</dbReference>
<dbReference type="FunCoup" id="A0A6P8NR92">
    <property type="interactions" value="1444"/>
</dbReference>
<evidence type="ECO:0000256" key="4">
    <source>
        <dbReference type="SAM" id="MobiDB-lite"/>
    </source>
</evidence>
<dbReference type="KEGG" id="gsh:117349447"/>
<dbReference type="Pfam" id="PF15772">
    <property type="entry name" value="UPF0688"/>
    <property type="match status" value="1"/>
</dbReference>
<dbReference type="InParanoid" id="A0A6P8NR92"/>
<sequence length="220" mass="24549">MRSRKFRGGGRSSARQKNRTCREDQESELCPSTRTVCLAASHKSEKHPLKKVKCEKSSVVKVDLQELVCASRDSAEQHAAHPGESSMTTEEKGKMIPKRESRASVTRPVQTSSSCLPKTERVLPADRKVGFDHTSLGQRASQNNSGEGNVLLNVTNLENSVFLDEDSNQPMPLGRFFENADLMQDIPPVVPSHASMSRREFRKLHFKAKEDDDEDIGDDL</sequence>
<comment type="subcellular location">
    <subcellularLocation>
        <location evidence="1">Nucleus</location>
    </subcellularLocation>
</comment>
<comment type="similarity">
    <text evidence="2">Belongs to the UPF0688 family.</text>
</comment>
<accession>A0A6P8NR92</accession>
<feature type="compositionally biased region" description="Basic residues" evidence="4">
    <location>
        <begin position="1"/>
        <end position="19"/>
    </location>
</feature>
<dbReference type="Proteomes" id="UP000515159">
    <property type="component" value="Chromosome 15"/>
</dbReference>
<feature type="compositionally biased region" description="Basic and acidic residues" evidence="4">
    <location>
        <begin position="89"/>
        <end position="102"/>
    </location>
</feature>
<evidence type="ECO:0000256" key="1">
    <source>
        <dbReference type="ARBA" id="ARBA00004123"/>
    </source>
</evidence>